<dbReference type="Proteomes" id="UP001054945">
    <property type="component" value="Unassembled WGS sequence"/>
</dbReference>
<dbReference type="EMBL" id="BPLR01020947">
    <property type="protein sequence ID" value="GIX84270.1"/>
    <property type="molecule type" value="Genomic_DNA"/>
</dbReference>
<evidence type="ECO:0000313" key="2">
    <source>
        <dbReference type="Proteomes" id="UP001054945"/>
    </source>
</evidence>
<dbReference type="AlphaFoldDB" id="A0AAV4NIZ6"/>
<proteinExistence type="predicted"/>
<keyword evidence="2" id="KW-1185">Reference proteome</keyword>
<gene>
    <name evidence="1" type="ORF">CEXT_709031</name>
</gene>
<accession>A0AAV4NIZ6</accession>
<organism evidence="1 2">
    <name type="scientific">Caerostris extrusa</name>
    <name type="common">Bark spider</name>
    <name type="synonym">Caerostris bankana</name>
    <dbReference type="NCBI Taxonomy" id="172846"/>
    <lineage>
        <taxon>Eukaryota</taxon>
        <taxon>Metazoa</taxon>
        <taxon>Ecdysozoa</taxon>
        <taxon>Arthropoda</taxon>
        <taxon>Chelicerata</taxon>
        <taxon>Arachnida</taxon>
        <taxon>Araneae</taxon>
        <taxon>Araneomorphae</taxon>
        <taxon>Entelegynae</taxon>
        <taxon>Araneoidea</taxon>
        <taxon>Araneidae</taxon>
        <taxon>Caerostris</taxon>
    </lineage>
</organism>
<name>A0AAV4NIZ6_CAEEX</name>
<protein>
    <submittedName>
        <fullName evidence="1">Uncharacterized protein</fullName>
    </submittedName>
</protein>
<sequence>MRGGLIAPLNISDAGRLKLAGIELSRGGLGSFVVTRAGSSWGMECVPCILNGASDISSVSGQDLSFTLGPELNAQNYGCS</sequence>
<reference evidence="1 2" key="1">
    <citation type="submission" date="2021-06" db="EMBL/GenBank/DDBJ databases">
        <title>Caerostris extrusa draft genome.</title>
        <authorList>
            <person name="Kono N."/>
            <person name="Arakawa K."/>
        </authorList>
    </citation>
    <scope>NUCLEOTIDE SEQUENCE [LARGE SCALE GENOMIC DNA]</scope>
</reference>
<comment type="caution">
    <text evidence="1">The sequence shown here is derived from an EMBL/GenBank/DDBJ whole genome shotgun (WGS) entry which is preliminary data.</text>
</comment>
<evidence type="ECO:0000313" key="1">
    <source>
        <dbReference type="EMBL" id="GIX84270.1"/>
    </source>
</evidence>